<dbReference type="SUPFAM" id="SSF52317">
    <property type="entry name" value="Class I glutamine amidotransferase-like"/>
    <property type="match status" value="1"/>
</dbReference>
<reference evidence="4 5" key="1">
    <citation type="journal article" date="2020" name="Syst. Appl. Microbiol.">
        <title>Alienimonas chondri sp. nov., a novel planctomycete isolated from the biofilm of the red alga Chondrus crispus.</title>
        <authorList>
            <person name="Vitorino I."/>
            <person name="Albuquerque L."/>
            <person name="Wiegand S."/>
            <person name="Kallscheuer N."/>
            <person name="da Costa M.S."/>
            <person name="Lobo-da-Cunha A."/>
            <person name="Jogler C."/>
            <person name="Lage O.M."/>
        </authorList>
    </citation>
    <scope>NUCLEOTIDE SEQUENCE [LARGE SCALE GENOMIC DNA]</scope>
    <source>
        <strain evidence="4 5">LzC2</strain>
    </source>
</reference>
<comment type="caution">
    <text evidence="4">The sequence shown here is derived from an EMBL/GenBank/DDBJ whole genome shotgun (WGS) entry which is preliminary data.</text>
</comment>
<evidence type="ECO:0000256" key="2">
    <source>
        <dbReference type="SAM" id="SignalP"/>
    </source>
</evidence>
<evidence type="ECO:0000256" key="1">
    <source>
        <dbReference type="SAM" id="MobiDB-lite"/>
    </source>
</evidence>
<dbReference type="Proteomes" id="UP000609651">
    <property type="component" value="Unassembled WGS sequence"/>
</dbReference>
<evidence type="ECO:0000313" key="5">
    <source>
        <dbReference type="Proteomes" id="UP000609651"/>
    </source>
</evidence>
<evidence type="ECO:0000259" key="3">
    <source>
        <dbReference type="Pfam" id="PF06283"/>
    </source>
</evidence>
<protein>
    <recommendedName>
        <fullName evidence="3">ThuA-like domain-containing protein</fullName>
    </recommendedName>
</protein>
<dbReference type="InterPro" id="IPR029062">
    <property type="entry name" value="Class_I_gatase-like"/>
</dbReference>
<proteinExistence type="predicted"/>
<dbReference type="Pfam" id="PF06283">
    <property type="entry name" value="ThuA"/>
    <property type="match status" value="1"/>
</dbReference>
<organism evidence="4 5">
    <name type="scientific">Alienimonas chondri</name>
    <dbReference type="NCBI Taxonomy" id="2681879"/>
    <lineage>
        <taxon>Bacteria</taxon>
        <taxon>Pseudomonadati</taxon>
        <taxon>Planctomycetota</taxon>
        <taxon>Planctomycetia</taxon>
        <taxon>Planctomycetales</taxon>
        <taxon>Planctomycetaceae</taxon>
        <taxon>Alienimonas</taxon>
    </lineage>
</organism>
<feature type="chain" id="PRO_5046325418" description="ThuA-like domain-containing protein" evidence="2">
    <location>
        <begin position="21"/>
        <end position="294"/>
    </location>
</feature>
<keyword evidence="5" id="KW-1185">Reference proteome</keyword>
<accession>A0ABX1VFS0</accession>
<feature type="region of interest" description="Disordered" evidence="1">
    <location>
        <begin position="271"/>
        <end position="294"/>
    </location>
</feature>
<sequence length="294" mass="32194">MRYALLTVLGLVAVDAAAFAADKAKIVFISGKPSHGPMAHEHRAGNTILADALNDSGLDVEAVVVPHYGYPEDESILENAATVVIFCSGHQAHVLNPHLDEFDALMKKGVGVVMIHWATEAEKGEPGEKFLEWMGGFCDLDWSVNPHWTPHFTDLPVHPITNGVGDFSVHDEWYYHMRFVEDMRGVTPILSDLPRPVTLARPDGPRSGNPAVRKAVANGEEQHVAWAYERPAGGRGFGFTGAHNHASWQNENFRKVVLNAILWTANVEVPEEGCPSPAVSDEGLKENVDDKSPR</sequence>
<dbReference type="InterPro" id="IPR029010">
    <property type="entry name" value="ThuA-like"/>
</dbReference>
<evidence type="ECO:0000313" key="4">
    <source>
        <dbReference type="EMBL" id="NNJ26375.1"/>
    </source>
</evidence>
<dbReference type="EMBL" id="WTPX01000075">
    <property type="protein sequence ID" value="NNJ26375.1"/>
    <property type="molecule type" value="Genomic_DNA"/>
</dbReference>
<feature type="compositionally biased region" description="Basic and acidic residues" evidence="1">
    <location>
        <begin position="282"/>
        <end position="294"/>
    </location>
</feature>
<dbReference type="RefSeq" id="WP_171187345.1">
    <property type="nucleotide sequence ID" value="NZ_WTPX01000075.1"/>
</dbReference>
<name>A0ABX1VFS0_9PLAN</name>
<feature type="signal peptide" evidence="2">
    <location>
        <begin position="1"/>
        <end position="20"/>
    </location>
</feature>
<gene>
    <name evidence="4" type="ORF">LzC2_24580</name>
</gene>
<dbReference type="Gene3D" id="3.40.50.880">
    <property type="match status" value="1"/>
</dbReference>
<feature type="domain" description="ThuA-like" evidence="3">
    <location>
        <begin position="45"/>
        <end position="264"/>
    </location>
</feature>
<keyword evidence="2" id="KW-0732">Signal</keyword>